<dbReference type="InterPro" id="IPR045221">
    <property type="entry name" value="Sphingomyelin_synth-like"/>
</dbReference>
<evidence type="ECO:0000256" key="5">
    <source>
        <dbReference type="ARBA" id="ARBA00022919"/>
    </source>
</evidence>
<reference evidence="11" key="1">
    <citation type="submission" date="2023-10" db="EMBL/GenBank/DDBJ databases">
        <title>Genome assembly of Pristionchus species.</title>
        <authorList>
            <person name="Yoshida K."/>
            <person name="Sommer R.J."/>
        </authorList>
    </citation>
    <scope>NUCLEOTIDE SEQUENCE</scope>
    <source>
        <strain evidence="11">RS0144</strain>
    </source>
</reference>
<keyword evidence="5" id="KW-0746">Sphingolipid metabolism</keyword>
<comment type="caution">
    <text evidence="11">The sequence shown here is derived from an EMBL/GenBank/DDBJ whole genome shotgun (WGS) entry which is preliminary data.</text>
</comment>
<dbReference type="GO" id="GO:0000139">
    <property type="term" value="C:Golgi membrane"/>
    <property type="evidence" value="ECO:0007669"/>
    <property type="project" value="TreeGrafter"/>
</dbReference>
<keyword evidence="7" id="KW-0443">Lipid metabolism</keyword>
<evidence type="ECO:0000259" key="10">
    <source>
        <dbReference type="Pfam" id="PF14360"/>
    </source>
</evidence>
<dbReference type="GO" id="GO:0047493">
    <property type="term" value="F:ceramide cholinephosphotransferase activity"/>
    <property type="evidence" value="ECO:0007669"/>
    <property type="project" value="TreeGrafter"/>
</dbReference>
<keyword evidence="4 9" id="KW-0812">Transmembrane</keyword>
<dbReference type="PANTHER" id="PTHR21290">
    <property type="entry name" value="SPHINGOMYELIN SYNTHETASE"/>
    <property type="match status" value="1"/>
</dbReference>
<keyword evidence="12" id="KW-1185">Reference proteome</keyword>
<accession>A0AAV5SSQ1</accession>
<dbReference type="GO" id="GO:0005789">
    <property type="term" value="C:endoplasmic reticulum membrane"/>
    <property type="evidence" value="ECO:0007669"/>
    <property type="project" value="TreeGrafter"/>
</dbReference>
<evidence type="ECO:0000256" key="2">
    <source>
        <dbReference type="ARBA" id="ARBA00005441"/>
    </source>
</evidence>
<evidence type="ECO:0000256" key="7">
    <source>
        <dbReference type="ARBA" id="ARBA00023098"/>
    </source>
</evidence>
<evidence type="ECO:0000313" key="11">
    <source>
        <dbReference type="EMBL" id="GMS83100.1"/>
    </source>
</evidence>
<evidence type="ECO:0000313" key="12">
    <source>
        <dbReference type="Proteomes" id="UP001432027"/>
    </source>
</evidence>
<gene>
    <name evidence="11" type="ORF">PENTCL1PPCAC_5275</name>
</gene>
<keyword evidence="3" id="KW-0808">Transferase</keyword>
<dbReference type="PANTHER" id="PTHR21290:SF4">
    <property type="entry name" value="SPHINGOMYELIN SYNTHASE-RELATED 2"/>
    <property type="match status" value="1"/>
</dbReference>
<feature type="transmembrane region" description="Helical" evidence="9">
    <location>
        <begin position="42"/>
        <end position="60"/>
    </location>
</feature>
<protein>
    <recommendedName>
        <fullName evidence="10">Sphingomyelin synthase-like domain-containing protein</fullName>
    </recommendedName>
</protein>
<feature type="transmembrane region" description="Helical" evidence="9">
    <location>
        <begin position="160"/>
        <end position="180"/>
    </location>
</feature>
<evidence type="ECO:0000256" key="9">
    <source>
        <dbReference type="SAM" id="Phobius"/>
    </source>
</evidence>
<comment type="subcellular location">
    <subcellularLocation>
        <location evidence="1">Membrane</location>
        <topology evidence="1">Multi-pass membrane protein</topology>
    </subcellularLocation>
</comment>
<evidence type="ECO:0000256" key="4">
    <source>
        <dbReference type="ARBA" id="ARBA00022692"/>
    </source>
</evidence>
<comment type="similarity">
    <text evidence="2">Belongs to the sphingomyelin synthase family.</text>
</comment>
<feature type="domain" description="Sphingomyelin synthase-like" evidence="10">
    <location>
        <begin position="133"/>
        <end position="204"/>
    </location>
</feature>
<feature type="non-terminal residue" evidence="11">
    <location>
        <position position="1"/>
    </location>
</feature>
<dbReference type="InterPro" id="IPR025749">
    <property type="entry name" value="Sphingomyelin_synth-like_dom"/>
</dbReference>
<dbReference type="GO" id="GO:0033188">
    <property type="term" value="F:sphingomyelin synthase activity"/>
    <property type="evidence" value="ECO:0007669"/>
    <property type="project" value="TreeGrafter"/>
</dbReference>
<dbReference type="GO" id="GO:0006686">
    <property type="term" value="P:sphingomyelin biosynthetic process"/>
    <property type="evidence" value="ECO:0007669"/>
    <property type="project" value="TreeGrafter"/>
</dbReference>
<proteinExistence type="inferred from homology"/>
<evidence type="ECO:0000256" key="3">
    <source>
        <dbReference type="ARBA" id="ARBA00022679"/>
    </source>
</evidence>
<evidence type="ECO:0000256" key="6">
    <source>
        <dbReference type="ARBA" id="ARBA00022989"/>
    </source>
</evidence>
<keyword evidence="8 9" id="KW-0472">Membrane</keyword>
<evidence type="ECO:0000256" key="8">
    <source>
        <dbReference type="ARBA" id="ARBA00023136"/>
    </source>
</evidence>
<dbReference type="GO" id="GO:0046513">
    <property type="term" value="P:ceramide biosynthetic process"/>
    <property type="evidence" value="ECO:0007669"/>
    <property type="project" value="TreeGrafter"/>
</dbReference>
<evidence type="ECO:0000256" key="1">
    <source>
        <dbReference type="ARBA" id="ARBA00004141"/>
    </source>
</evidence>
<dbReference type="AlphaFoldDB" id="A0AAV5SSQ1"/>
<dbReference type="Pfam" id="PF14360">
    <property type="entry name" value="PAP2_C"/>
    <property type="match status" value="1"/>
</dbReference>
<name>A0AAV5SSQ1_9BILA</name>
<sequence length="256" mass="29279">ILAWLANEIALAWIHERVPTDSPPLPDLFFSIFPEVDGSIRIAEYAMLILVSNALIVIVLHRHRWHVARRVFFCVSVAYFFRAFAITIFQPPVPSTHTFCAAKSTGGSAIIWARVSKMFWAAGIEQLRPRELCGDLIVSGHTVTILMAFQTFRQYAPKKFQSLSIIYFILAHLALISLLLNRKHYTIDVVFGYLVATRVFTEYHSVANSFHDGNLSRNPLSSFLWTRLIPYLERDVSPKVFNILEFPYDCLPSFGR</sequence>
<dbReference type="EMBL" id="BTSX01000002">
    <property type="protein sequence ID" value="GMS83100.1"/>
    <property type="molecule type" value="Genomic_DNA"/>
</dbReference>
<dbReference type="GO" id="GO:0005886">
    <property type="term" value="C:plasma membrane"/>
    <property type="evidence" value="ECO:0007669"/>
    <property type="project" value="TreeGrafter"/>
</dbReference>
<feature type="transmembrane region" description="Helical" evidence="9">
    <location>
        <begin position="72"/>
        <end position="89"/>
    </location>
</feature>
<dbReference type="Proteomes" id="UP001432027">
    <property type="component" value="Unassembled WGS sequence"/>
</dbReference>
<organism evidence="11 12">
    <name type="scientific">Pristionchus entomophagus</name>
    <dbReference type="NCBI Taxonomy" id="358040"/>
    <lineage>
        <taxon>Eukaryota</taxon>
        <taxon>Metazoa</taxon>
        <taxon>Ecdysozoa</taxon>
        <taxon>Nematoda</taxon>
        <taxon>Chromadorea</taxon>
        <taxon>Rhabditida</taxon>
        <taxon>Rhabditina</taxon>
        <taxon>Diplogasteromorpha</taxon>
        <taxon>Diplogasteroidea</taxon>
        <taxon>Neodiplogasteridae</taxon>
        <taxon>Pristionchus</taxon>
    </lineage>
</organism>
<keyword evidence="6 9" id="KW-1133">Transmembrane helix</keyword>